<accession>A0A480AU12</accession>
<dbReference type="AlphaFoldDB" id="A0A480AU12"/>
<keyword evidence="1" id="KW-1133">Transmembrane helix</keyword>
<evidence type="ECO:0000313" key="2">
    <source>
        <dbReference type="EMBL" id="GCL64350.1"/>
    </source>
</evidence>
<name>A0A480AU12_9BURK</name>
<keyword evidence="1" id="KW-0812">Transmembrane</keyword>
<keyword evidence="3" id="KW-1185">Reference proteome</keyword>
<sequence length="125" mass="14203">MTIQLEAYQLFIIIATVIGAFWAIAQLLIKGSQDHLADKFTAVTDLIKAQSRMIEGQGDDMRRIERDLMGLKAELPRDYVRREDYNQAIATIMTKIDHATLLMQNSVREIYAQAAKANPQKDHQA</sequence>
<organism evidence="2 3">
    <name type="scientific">Pseudaquabacterium pictum</name>
    <dbReference type="NCBI Taxonomy" id="2315236"/>
    <lineage>
        <taxon>Bacteria</taxon>
        <taxon>Pseudomonadati</taxon>
        <taxon>Pseudomonadota</taxon>
        <taxon>Betaproteobacteria</taxon>
        <taxon>Burkholderiales</taxon>
        <taxon>Sphaerotilaceae</taxon>
        <taxon>Pseudaquabacterium</taxon>
    </lineage>
</organism>
<protein>
    <submittedName>
        <fullName evidence="2">Uncharacterized protein</fullName>
    </submittedName>
</protein>
<comment type="caution">
    <text evidence="2">The sequence shown here is derived from an EMBL/GenBank/DDBJ whole genome shotgun (WGS) entry which is preliminary data.</text>
</comment>
<reference evidence="3" key="1">
    <citation type="submission" date="2019-03" db="EMBL/GenBank/DDBJ databases">
        <title>Aquabacterium pictum sp.nov., the first bacteriochlorophyll a-containing freshwater bacterium in the genus Aquabacterium of the class Betaproteobacteria.</title>
        <authorList>
            <person name="Hirose S."/>
            <person name="Tank M."/>
            <person name="Hara E."/>
            <person name="Tamaki H."/>
            <person name="Takaichi S."/>
            <person name="Haruta S."/>
            <person name="Hanada S."/>
        </authorList>
    </citation>
    <scope>NUCLEOTIDE SEQUENCE [LARGE SCALE GENOMIC DNA]</scope>
    <source>
        <strain evidence="3">W35</strain>
    </source>
</reference>
<feature type="transmembrane region" description="Helical" evidence="1">
    <location>
        <begin position="6"/>
        <end position="29"/>
    </location>
</feature>
<gene>
    <name evidence="2" type="ORF">AQPW35_34310</name>
</gene>
<dbReference type="EMBL" id="BJCL01000009">
    <property type="protein sequence ID" value="GCL64350.1"/>
    <property type="molecule type" value="Genomic_DNA"/>
</dbReference>
<dbReference type="Proteomes" id="UP000301751">
    <property type="component" value="Unassembled WGS sequence"/>
</dbReference>
<evidence type="ECO:0000313" key="3">
    <source>
        <dbReference type="Proteomes" id="UP000301751"/>
    </source>
</evidence>
<dbReference type="OrthoDB" id="5689128at2"/>
<dbReference type="RefSeq" id="WP_137734084.1">
    <property type="nucleotide sequence ID" value="NZ_BJCL01000009.1"/>
</dbReference>
<keyword evidence="1" id="KW-0472">Membrane</keyword>
<proteinExistence type="predicted"/>
<evidence type="ECO:0000256" key="1">
    <source>
        <dbReference type="SAM" id="Phobius"/>
    </source>
</evidence>